<evidence type="ECO:0000256" key="8">
    <source>
        <dbReference type="ARBA" id="ARBA00023065"/>
    </source>
</evidence>
<dbReference type="EMBL" id="CAXKWB010005188">
    <property type="protein sequence ID" value="CAL4077193.1"/>
    <property type="molecule type" value="Genomic_DNA"/>
</dbReference>
<keyword evidence="16" id="KW-1185">Reference proteome</keyword>
<evidence type="ECO:0000256" key="1">
    <source>
        <dbReference type="ARBA" id="ARBA00004141"/>
    </source>
</evidence>
<dbReference type="Proteomes" id="UP001497623">
    <property type="component" value="Unassembled WGS sequence"/>
</dbReference>
<dbReference type="InterPro" id="IPR002110">
    <property type="entry name" value="Ankyrin_rpt"/>
</dbReference>
<keyword evidence="4 13" id="KW-0812">Transmembrane</keyword>
<feature type="transmembrane region" description="Helical" evidence="13">
    <location>
        <begin position="500"/>
        <end position="522"/>
    </location>
</feature>
<accession>A0AAV2QCR0</accession>
<feature type="domain" description="Ion transport" evidence="14">
    <location>
        <begin position="501"/>
        <end position="765"/>
    </location>
</feature>
<feature type="transmembrane region" description="Helical" evidence="13">
    <location>
        <begin position="737"/>
        <end position="763"/>
    </location>
</feature>
<name>A0AAV2QCR0_MEGNR</name>
<protein>
    <recommendedName>
        <fullName evidence="14">Ion transport domain-containing protein</fullName>
    </recommendedName>
</protein>
<dbReference type="Gene3D" id="1.25.40.20">
    <property type="entry name" value="Ankyrin repeat-containing domain"/>
    <property type="match status" value="2"/>
</dbReference>
<feature type="transmembrane region" description="Helical" evidence="13">
    <location>
        <begin position="604"/>
        <end position="624"/>
    </location>
</feature>
<comment type="subcellular location">
    <subcellularLocation>
        <location evidence="1">Membrane</location>
        <topology evidence="1">Multi-pass membrane protein</topology>
    </subcellularLocation>
</comment>
<dbReference type="PROSITE" id="PS50297">
    <property type="entry name" value="ANK_REP_REGION"/>
    <property type="match status" value="3"/>
</dbReference>
<dbReference type="Pfam" id="PF00520">
    <property type="entry name" value="Ion_trans"/>
    <property type="match status" value="1"/>
</dbReference>
<keyword evidence="3" id="KW-0716">Sensory transduction</keyword>
<feature type="repeat" description="ANK" evidence="12">
    <location>
        <begin position="194"/>
        <end position="226"/>
    </location>
</feature>
<evidence type="ECO:0000256" key="5">
    <source>
        <dbReference type="ARBA" id="ARBA00022737"/>
    </source>
</evidence>
<dbReference type="SMART" id="SM00248">
    <property type="entry name" value="ANK"/>
    <property type="match status" value="8"/>
</dbReference>
<dbReference type="GO" id="GO:0005216">
    <property type="term" value="F:monoatomic ion channel activity"/>
    <property type="evidence" value="ECO:0007669"/>
    <property type="project" value="InterPro"/>
</dbReference>
<dbReference type="Pfam" id="PF12796">
    <property type="entry name" value="Ank_2"/>
    <property type="match status" value="4"/>
</dbReference>
<gene>
    <name evidence="15" type="ORF">MNOR_LOCUS10349</name>
</gene>
<evidence type="ECO:0000256" key="12">
    <source>
        <dbReference type="PROSITE-ProRule" id="PRU00023"/>
    </source>
</evidence>
<dbReference type="GO" id="GO:0034703">
    <property type="term" value="C:cation channel complex"/>
    <property type="evidence" value="ECO:0007669"/>
    <property type="project" value="UniProtKB-ARBA"/>
</dbReference>
<dbReference type="PANTHER" id="PTHR47143">
    <property type="entry name" value="TRANSIENT RECEPTOR POTENTIAL CATION CHANNEL PROTEIN PAINLESS"/>
    <property type="match status" value="1"/>
</dbReference>
<feature type="transmembrane region" description="Helical" evidence="13">
    <location>
        <begin position="706"/>
        <end position="725"/>
    </location>
</feature>
<organism evidence="15 16">
    <name type="scientific">Meganyctiphanes norvegica</name>
    <name type="common">Northern krill</name>
    <name type="synonym">Thysanopoda norvegica</name>
    <dbReference type="NCBI Taxonomy" id="48144"/>
    <lineage>
        <taxon>Eukaryota</taxon>
        <taxon>Metazoa</taxon>
        <taxon>Ecdysozoa</taxon>
        <taxon>Arthropoda</taxon>
        <taxon>Crustacea</taxon>
        <taxon>Multicrustacea</taxon>
        <taxon>Malacostraca</taxon>
        <taxon>Eumalacostraca</taxon>
        <taxon>Eucarida</taxon>
        <taxon>Euphausiacea</taxon>
        <taxon>Euphausiidae</taxon>
        <taxon>Meganyctiphanes</taxon>
    </lineage>
</organism>
<keyword evidence="2" id="KW-0813">Transport</keyword>
<evidence type="ECO:0000256" key="6">
    <source>
        <dbReference type="ARBA" id="ARBA00022989"/>
    </source>
</evidence>
<keyword evidence="9 13" id="KW-0472">Membrane</keyword>
<dbReference type="InterPro" id="IPR052076">
    <property type="entry name" value="TRP_cation_channel"/>
</dbReference>
<feature type="non-terminal residue" evidence="15">
    <location>
        <position position="938"/>
    </location>
</feature>
<evidence type="ECO:0000256" key="13">
    <source>
        <dbReference type="SAM" id="Phobius"/>
    </source>
</evidence>
<evidence type="ECO:0000259" key="14">
    <source>
        <dbReference type="Pfam" id="PF00520"/>
    </source>
</evidence>
<feature type="repeat" description="ANK" evidence="12">
    <location>
        <begin position="305"/>
        <end position="337"/>
    </location>
</feature>
<feature type="repeat" description="ANK" evidence="12">
    <location>
        <begin position="153"/>
        <end position="185"/>
    </location>
</feature>
<sequence length="938" mass="105251">MAASSAAGGETPAACRNPYLSYKSQTHFELCDKAAAVAQGAPPGEVRNSAKRTDNIRDMEQKVIVTLDNATCHPPTLNDIDDLIQVIFSLKSHAINRGDVKKLNKELSDDEKALNSSRCMGLAPIHAAVKAQNIEILRELLNKKALISTRNLFGNTALHIAAQSGWHKGIKELLQYGASPDKMTDLPPLLNEVVGETPLHIAVRKGDLQSVALMLRKEPDLTLCDTRQCNLLHLAAKSHSLPIITRLLQETQCRKMICEKNWVGNSALHTTLGLKSLKENEDCKVLEVVKALIDAGAEVNSINNSGECPLYRAAFAHLPEIVELLLKRNADPTTLTLSNQSVIHAACASGCSESLKHLLSSDCTSNYISHIDNDGNEPFHLAVKSCSISCCEVLLDNGDHLTKTDYQGITRFSLILEHLPSATQLIRSLLDKHISITKTMRHDPDFKVTFDYSPLLAPKTKRLQCSVISELSLSKHEVLFNHPLIESFLRTKWRSISVTFYIYVAVYCFFLIMHTIFVLITYGTPLKENNSEDSLGVIQNSSNLNNSSDLVHKELICADSVWCNYTTTLTYLRIVYAFMYILIIIPSSLIIMTNIKKYMRSWEIYIKIVAYTTSFYVVFSPNLVSSSTILIAERPVAAVSALFSWAVLMMQLSRLPALGVYILMFTHVAKSIMKMLVAFSTLIIGFAVSFQILYRDQSVFDNFLHSFVKILMMMIGEINYIEMAASDTNATNNVTVIFGSFFLMIFLFYVTVLMTNLLIGVAVHDVPVLLQEGNIRHLSKRASFLVAYEKALLYFQKNTFFPKSILNLLARPCYIHPKKEIFPNKYRKNKILTVPLETIEEAIAICNRPANDENISVDCGDEDPSKLFKTFQVLYFKDKKVLDTNIKQIANECKKYSSIMENIQLLHEKMDHQETLICNFIASQRYNSQSGPVLSKNI</sequence>
<dbReference type="PRINTS" id="PR01415">
    <property type="entry name" value="ANKYRIN"/>
</dbReference>
<evidence type="ECO:0000313" key="16">
    <source>
        <dbReference type="Proteomes" id="UP001497623"/>
    </source>
</evidence>
<feature type="transmembrane region" description="Helical" evidence="13">
    <location>
        <begin position="675"/>
        <end position="694"/>
    </location>
</feature>
<dbReference type="PANTHER" id="PTHR47143:SF1">
    <property type="entry name" value="ION_TRANS DOMAIN-CONTAINING PROTEIN"/>
    <property type="match status" value="1"/>
</dbReference>
<comment type="caution">
    <text evidence="15">The sequence shown here is derived from an EMBL/GenBank/DDBJ whole genome shotgun (WGS) entry which is preliminary data.</text>
</comment>
<evidence type="ECO:0000256" key="3">
    <source>
        <dbReference type="ARBA" id="ARBA00022606"/>
    </source>
</evidence>
<reference evidence="15 16" key="1">
    <citation type="submission" date="2024-05" db="EMBL/GenBank/DDBJ databases">
        <authorList>
            <person name="Wallberg A."/>
        </authorList>
    </citation>
    <scope>NUCLEOTIDE SEQUENCE [LARGE SCALE GENOMIC DNA]</scope>
</reference>
<dbReference type="PROSITE" id="PS50088">
    <property type="entry name" value="ANK_REPEAT"/>
    <property type="match status" value="5"/>
</dbReference>
<keyword evidence="5" id="KW-0677">Repeat</keyword>
<evidence type="ECO:0000256" key="11">
    <source>
        <dbReference type="ARBA" id="ARBA00023303"/>
    </source>
</evidence>
<evidence type="ECO:0000256" key="9">
    <source>
        <dbReference type="ARBA" id="ARBA00023136"/>
    </source>
</evidence>
<keyword evidence="11" id="KW-0407">Ion channel</keyword>
<keyword evidence="7 12" id="KW-0040">ANK repeat</keyword>
<keyword evidence="10" id="KW-0325">Glycoprotein</keyword>
<evidence type="ECO:0000256" key="2">
    <source>
        <dbReference type="ARBA" id="ARBA00022448"/>
    </source>
</evidence>
<evidence type="ECO:0000256" key="7">
    <source>
        <dbReference type="ARBA" id="ARBA00023043"/>
    </source>
</evidence>
<evidence type="ECO:0000313" key="15">
    <source>
        <dbReference type="EMBL" id="CAL4077193.1"/>
    </source>
</evidence>
<feature type="repeat" description="ANK" evidence="12">
    <location>
        <begin position="374"/>
        <end position="406"/>
    </location>
</feature>
<dbReference type="AlphaFoldDB" id="A0AAV2QCR0"/>
<keyword evidence="8" id="KW-0406">Ion transport</keyword>
<keyword evidence="6 13" id="KW-1133">Transmembrane helix</keyword>
<feature type="transmembrane region" description="Helical" evidence="13">
    <location>
        <begin position="574"/>
        <end position="592"/>
    </location>
</feature>
<feature type="repeat" description="ANK" evidence="12">
    <location>
        <begin position="120"/>
        <end position="152"/>
    </location>
</feature>
<dbReference type="InterPro" id="IPR036770">
    <property type="entry name" value="Ankyrin_rpt-contain_sf"/>
</dbReference>
<dbReference type="InterPro" id="IPR005821">
    <property type="entry name" value="Ion_trans_dom"/>
</dbReference>
<dbReference type="SUPFAM" id="SSF48403">
    <property type="entry name" value="Ankyrin repeat"/>
    <property type="match status" value="1"/>
</dbReference>
<proteinExistence type="predicted"/>
<evidence type="ECO:0000256" key="4">
    <source>
        <dbReference type="ARBA" id="ARBA00022692"/>
    </source>
</evidence>
<evidence type="ECO:0000256" key="10">
    <source>
        <dbReference type="ARBA" id="ARBA00023180"/>
    </source>
</evidence>
<feature type="transmembrane region" description="Helical" evidence="13">
    <location>
        <begin position="636"/>
        <end position="663"/>
    </location>
</feature>